<sequence>MNLKRCLIWLCCLTALPVQAVELMKWERIPLSVPLHVGQERIIFVDRNVRAGVPPELKGKLRIQSAGGAVYLRPEARFPSTRLVLQDVENGTIILLDISAVKKKGTPEPVRLVYGDNGLKPEEKKSTAGASQPLPPLPVALIRYAAQTLYAPLRTVEALPGVNPLSLPSPESAVSLMPSVPVDIHPLAAWGVGNYSVTALELRNRSRKVISLDPRRIQGRLHSAAFQHHRLGAAGTPEAVTVLYLVTKGQPESAFTAAPAGGKKDAD</sequence>
<proteinExistence type="predicted"/>
<name>A0AAE4JSM5_MORMO</name>
<feature type="chain" id="PRO_5042010904" evidence="1">
    <location>
        <begin position="21"/>
        <end position="267"/>
    </location>
</feature>
<comment type="caution">
    <text evidence="2">The sequence shown here is derived from an EMBL/GenBank/DDBJ whole genome shotgun (WGS) entry which is preliminary data.</text>
</comment>
<evidence type="ECO:0000256" key="1">
    <source>
        <dbReference type="SAM" id="SignalP"/>
    </source>
</evidence>
<dbReference type="NCBIfam" id="TIGR03749">
    <property type="entry name" value="conj_TIGR03749"/>
    <property type="match status" value="1"/>
</dbReference>
<organism evidence="2 3">
    <name type="scientific">Morganella morganii</name>
    <name type="common">Proteus morganii</name>
    <dbReference type="NCBI Taxonomy" id="582"/>
    <lineage>
        <taxon>Bacteria</taxon>
        <taxon>Pseudomonadati</taxon>
        <taxon>Pseudomonadota</taxon>
        <taxon>Gammaproteobacteria</taxon>
        <taxon>Enterobacterales</taxon>
        <taxon>Morganellaceae</taxon>
        <taxon>Morganella</taxon>
    </lineage>
</organism>
<feature type="signal peptide" evidence="1">
    <location>
        <begin position="1"/>
        <end position="20"/>
    </location>
</feature>
<gene>
    <name evidence="2" type="ORF">OSC06_16595</name>
</gene>
<dbReference type="Proteomes" id="UP001182247">
    <property type="component" value="Unassembled WGS sequence"/>
</dbReference>
<evidence type="ECO:0000313" key="2">
    <source>
        <dbReference type="EMBL" id="MDS0899579.1"/>
    </source>
</evidence>
<reference evidence="2" key="1">
    <citation type="submission" date="2023-02" db="EMBL/GenBank/DDBJ databases">
        <title>Detection, antimicrobial susceptibility and genomic characterization of NDM-producing species of Morganellaceae, Yersiniaceae, and Enterobacteriaceae other than Klebsiella.</title>
        <authorList>
            <person name="Camargo C.H."/>
            <person name="Sacchi C.T."/>
            <person name="Campos K.R."/>
        </authorList>
    </citation>
    <scope>NUCLEOTIDE SEQUENCE</scope>
    <source>
        <strain evidence="2">1189_21</strain>
    </source>
</reference>
<dbReference type="InterPro" id="IPR021844">
    <property type="entry name" value="Integr_conj_element_PFL4704"/>
</dbReference>
<dbReference type="EMBL" id="JAPKIY010000033">
    <property type="protein sequence ID" value="MDS0899579.1"/>
    <property type="molecule type" value="Genomic_DNA"/>
</dbReference>
<dbReference type="AlphaFoldDB" id="A0AAE4JSM5"/>
<keyword evidence="1" id="KW-0732">Signal</keyword>
<dbReference type="Pfam" id="PF11920">
    <property type="entry name" value="DUF3438"/>
    <property type="match status" value="1"/>
</dbReference>
<protein>
    <submittedName>
        <fullName evidence="2">TIGR03749 family integrating conjugative element protein</fullName>
    </submittedName>
</protein>
<accession>A0AAE4JSM5</accession>
<evidence type="ECO:0000313" key="3">
    <source>
        <dbReference type="Proteomes" id="UP001182247"/>
    </source>
</evidence>